<feature type="signal peptide" evidence="1">
    <location>
        <begin position="1"/>
        <end position="19"/>
    </location>
</feature>
<proteinExistence type="predicted"/>
<evidence type="ECO:0000313" key="3">
    <source>
        <dbReference type="EMBL" id="KAF0552601.1"/>
    </source>
</evidence>
<dbReference type="GO" id="GO:0008233">
    <property type="term" value="F:peptidase activity"/>
    <property type="evidence" value="ECO:0007669"/>
    <property type="project" value="UniProtKB-KW"/>
</dbReference>
<dbReference type="EMBL" id="WTPW01000064">
    <property type="protein sequence ID" value="KAF0552601.1"/>
    <property type="molecule type" value="Genomic_DNA"/>
</dbReference>
<keyword evidence="1" id="KW-0732">Signal</keyword>
<dbReference type="Gene3D" id="2.40.70.10">
    <property type="entry name" value="Acid Proteases"/>
    <property type="match status" value="1"/>
</dbReference>
<feature type="domain" description="Peptidase A1" evidence="2">
    <location>
        <begin position="103"/>
        <end position="134"/>
    </location>
</feature>
<gene>
    <name evidence="3" type="ORF">F8M41_021458</name>
</gene>
<dbReference type="GO" id="GO:0006508">
    <property type="term" value="P:proteolysis"/>
    <property type="evidence" value="ECO:0007669"/>
    <property type="project" value="UniProtKB-KW"/>
</dbReference>
<comment type="caution">
    <text evidence="3">The sequence shown here is derived from an EMBL/GenBank/DDBJ whole genome shotgun (WGS) entry which is preliminary data.</text>
</comment>
<name>A0A8H4B1J2_GIGMA</name>
<dbReference type="Proteomes" id="UP000439903">
    <property type="component" value="Unassembled WGS sequence"/>
</dbReference>
<dbReference type="InterPro" id="IPR021109">
    <property type="entry name" value="Peptidase_aspartic_dom_sf"/>
</dbReference>
<protein>
    <submittedName>
        <fullName evidence="3">Acid protease</fullName>
    </submittedName>
</protein>
<keyword evidence="4" id="KW-1185">Reference proteome</keyword>
<sequence>MKFFALITLLFLALSVIDAAPVTSKPTVISLVKHANKKSTWLKVRKIHKLRALVKYQKLVKAAYASDKAVLNQLELAIAGKSGGKTGQVDLTVETNGNSDIGYFGPVTIGGQTFNTIFDTGSSDLWVPSAGWIC</sequence>
<dbReference type="InterPro" id="IPR033121">
    <property type="entry name" value="PEPTIDASE_A1"/>
</dbReference>
<keyword evidence="3" id="KW-0645">Protease</keyword>
<evidence type="ECO:0000256" key="1">
    <source>
        <dbReference type="SAM" id="SignalP"/>
    </source>
</evidence>
<dbReference type="AlphaFoldDB" id="A0A8H4B1J2"/>
<accession>A0A8H4B1J2</accession>
<dbReference type="Pfam" id="PF00026">
    <property type="entry name" value="Asp"/>
    <property type="match status" value="1"/>
</dbReference>
<evidence type="ECO:0000313" key="4">
    <source>
        <dbReference type="Proteomes" id="UP000439903"/>
    </source>
</evidence>
<dbReference type="SUPFAM" id="SSF50630">
    <property type="entry name" value="Acid proteases"/>
    <property type="match status" value="1"/>
</dbReference>
<feature type="chain" id="PRO_5034203000" evidence="1">
    <location>
        <begin position="20"/>
        <end position="134"/>
    </location>
</feature>
<reference evidence="3 4" key="1">
    <citation type="journal article" date="2019" name="Environ. Microbiol.">
        <title>At the nexus of three kingdoms: the genome of the mycorrhizal fungus Gigaspora margarita provides insights into plant, endobacterial and fungal interactions.</title>
        <authorList>
            <person name="Venice F."/>
            <person name="Ghignone S."/>
            <person name="Salvioli di Fossalunga A."/>
            <person name="Amselem J."/>
            <person name="Novero M."/>
            <person name="Xianan X."/>
            <person name="Sedzielewska Toro K."/>
            <person name="Morin E."/>
            <person name="Lipzen A."/>
            <person name="Grigoriev I.V."/>
            <person name="Henrissat B."/>
            <person name="Martin F.M."/>
            <person name="Bonfante P."/>
        </authorList>
    </citation>
    <scope>NUCLEOTIDE SEQUENCE [LARGE SCALE GENOMIC DNA]</scope>
    <source>
        <strain evidence="3 4">BEG34</strain>
    </source>
</reference>
<dbReference type="OrthoDB" id="2747330at2759"/>
<dbReference type="PROSITE" id="PS51767">
    <property type="entry name" value="PEPTIDASE_A1"/>
    <property type="match status" value="1"/>
</dbReference>
<organism evidence="3 4">
    <name type="scientific">Gigaspora margarita</name>
    <dbReference type="NCBI Taxonomy" id="4874"/>
    <lineage>
        <taxon>Eukaryota</taxon>
        <taxon>Fungi</taxon>
        <taxon>Fungi incertae sedis</taxon>
        <taxon>Mucoromycota</taxon>
        <taxon>Glomeromycotina</taxon>
        <taxon>Glomeromycetes</taxon>
        <taxon>Diversisporales</taxon>
        <taxon>Gigasporaceae</taxon>
        <taxon>Gigaspora</taxon>
    </lineage>
</organism>
<evidence type="ECO:0000259" key="2">
    <source>
        <dbReference type="PROSITE" id="PS51767"/>
    </source>
</evidence>
<keyword evidence="3" id="KW-0378">Hydrolase</keyword>